<feature type="transmembrane region" description="Helical" evidence="1">
    <location>
        <begin position="82"/>
        <end position="102"/>
    </location>
</feature>
<keyword evidence="1" id="KW-1133">Transmembrane helix</keyword>
<feature type="transmembrane region" description="Helical" evidence="1">
    <location>
        <begin position="49"/>
        <end position="70"/>
    </location>
</feature>
<dbReference type="Proteomes" id="UP000826709">
    <property type="component" value="Chromosome"/>
</dbReference>
<keyword evidence="1" id="KW-0472">Membrane</keyword>
<feature type="transmembrane region" description="Helical" evidence="1">
    <location>
        <begin position="178"/>
        <end position="194"/>
    </location>
</feature>
<evidence type="ECO:0000256" key="1">
    <source>
        <dbReference type="SAM" id="Phobius"/>
    </source>
</evidence>
<keyword evidence="3" id="KW-1185">Reference proteome</keyword>
<feature type="transmembrane region" description="Helical" evidence="1">
    <location>
        <begin position="148"/>
        <end position="166"/>
    </location>
</feature>
<organism evidence="2 3">
    <name type="scientific">Methanofollis formosanus</name>
    <dbReference type="NCBI Taxonomy" id="299308"/>
    <lineage>
        <taxon>Archaea</taxon>
        <taxon>Methanobacteriati</taxon>
        <taxon>Methanobacteriota</taxon>
        <taxon>Stenosarchaea group</taxon>
        <taxon>Methanomicrobia</taxon>
        <taxon>Methanomicrobiales</taxon>
        <taxon>Methanomicrobiaceae</taxon>
        <taxon>Methanofollis</taxon>
    </lineage>
</organism>
<reference evidence="2" key="1">
    <citation type="journal article" date="2005" name="Int. J. Syst. Evol. Microbiol.">
        <title>Methanofollis formosanus sp. nov., isolated from a fish pond.</title>
        <authorList>
            <person name="Wu S.Y."/>
            <person name="Chen S.C."/>
            <person name="Lai M.C."/>
        </authorList>
    </citation>
    <scope>NUCLEOTIDE SEQUENCE</scope>
    <source>
        <strain evidence="2">ML15</strain>
    </source>
</reference>
<evidence type="ECO:0000313" key="2">
    <source>
        <dbReference type="EMBL" id="QYZ78635.1"/>
    </source>
</evidence>
<dbReference type="EMBL" id="CP037968">
    <property type="protein sequence ID" value="QYZ78635.1"/>
    <property type="molecule type" value="Genomic_DNA"/>
</dbReference>
<keyword evidence="1" id="KW-0812">Transmembrane</keyword>
<name>A0A8G1A071_9EURY</name>
<dbReference type="KEGG" id="mfk:E2N92_03945"/>
<evidence type="ECO:0000313" key="3">
    <source>
        <dbReference type="Proteomes" id="UP000826709"/>
    </source>
</evidence>
<gene>
    <name evidence="2" type="ORF">E2N92_03945</name>
</gene>
<reference evidence="2" key="2">
    <citation type="submission" date="2019-03" db="EMBL/GenBank/DDBJ databases">
        <authorList>
            <person name="Chen S.-C."/>
            <person name="Wu S.-Y."/>
            <person name="Lai M.-C."/>
        </authorList>
    </citation>
    <scope>NUCLEOTIDE SEQUENCE</scope>
    <source>
        <strain evidence="2">ML15</strain>
    </source>
</reference>
<sequence length="224" mass="24236">MVLNNFEILPNETIIQHFIINTASPTAPSFLLAHYVPSDCDNWGFESTLVALTAAMCGIILLWYGALPALGWNPPSTLLRNSLLCIFLLLPIPFSGFLLAIARVADIHYIYGFSGIEAAAEGLLVFLILAALVQASRARVEEGKEGKGLLVVGVVVFLVGLLYQYVSWEFGKPPGFTVPGYLAGVTIPFLLLRVSEAGDGRRKKGILILMGAVFVVLSVCWVLV</sequence>
<feature type="transmembrane region" description="Helical" evidence="1">
    <location>
        <begin position="206"/>
        <end position="223"/>
    </location>
</feature>
<accession>A0A8G1A071</accession>
<dbReference type="AlphaFoldDB" id="A0A8G1A071"/>
<proteinExistence type="predicted"/>
<feature type="transmembrane region" description="Helical" evidence="1">
    <location>
        <begin position="108"/>
        <end position="136"/>
    </location>
</feature>
<protein>
    <submittedName>
        <fullName evidence="2">Uncharacterized protein</fullName>
    </submittedName>
</protein>